<name>A0ABS1F730_9PROT</name>
<protein>
    <recommendedName>
        <fullName evidence="3">Anti-sigma factor</fullName>
    </recommendedName>
</protein>
<accession>A0ABS1F730</accession>
<comment type="caution">
    <text evidence="1">The sequence shown here is derived from an EMBL/GenBank/DDBJ whole genome shotgun (WGS) entry which is preliminary data.</text>
</comment>
<evidence type="ECO:0000313" key="1">
    <source>
        <dbReference type="EMBL" id="MBK1839216.1"/>
    </source>
</evidence>
<proteinExistence type="predicted"/>
<reference evidence="2" key="1">
    <citation type="submission" date="2021-01" db="EMBL/GenBank/DDBJ databases">
        <title>Genome public.</title>
        <authorList>
            <person name="Liu C."/>
            <person name="Sun Q."/>
        </authorList>
    </citation>
    <scope>NUCLEOTIDE SEQUENCE [LARGE SCALE GENOMIC DNA]</scope>
    <source>
        <strain evidence="2">YIM B02556</strain>
    </source>
</reference>
<evidence type="ECO:0000313" key="2">
    <source>
        <dbReference type="Proteomes" id="UP000652760"/>
    </source>
</evidence>
<gene>
    <name evidence="1" type="ORF">JHL17_17530</name>
</gene>
<dbReference type="RefSeq" id="WP_200194923.1">
    <property type="nucleotide sequence ID" value="NZ_JAENHM010000052.1"/>
</dbReference>
<dbReference type="Proteomes" id="UP000652760">
    <property type="component" value="Unassembled WGS sequence"/>
</dbReference>
<keyword evidence="2" id="KW-1185">Reference proteome</keyword>
<dbReference type="EMBL" id="JAENHM010000052">
    <property type="protein sequence ID" value="MBK1839216.1"/>
    <property type="molecule type" value="Genomic_DNA"/>
</dbReference>
<evidence type="ECO:0008006" key="3">
    <source>
        <dbReference type="Google" id="ProtNLM"/>
    </source>
</evidence>
<organism evidence="1 2">
    <name type="scientific">Azospirillum endophyticum</name>
    <dbReference type="NCBI Taxonomy" id="2800326"/>
    <lineage>
        <taxon>Bacteria</taxon>
        <taxon>Pseudomonadati</taxon>
        <taxon>Pseudomonadota</taxon>
        <taxon>Alphaproteobacteria</taxon>
        <taxon>Rhodospirillales</taxon>
        <taxon>Azospirillaceae</taxon>
        <taxon>Azospirillum</taxon>
    </lineage>
</organism>
<sequence length="277" mass="29479">MSGESDESPIPSDEELTAFIDGELEEAHRARLLALMERDPAVAAKVEHLSRASLPFGEAFRPLLDAAPAADLQRMLDGISVPPVAANAVVPMTRRRLFGAIAASVAAGVLGDRILVGLLGTGDGDDLADDDGGPDRERHWHGVVAQYMGLYTRETLGGPTPGRDAQSAQLAALNRPLNLSLTPEAVEVGGAEFRRAQILSYDDMPLAQITYLDPLSGPLALCILRRPGTVRGVEQEMRGGLSIAYWNGPDHAALLIGRLPSADLTVKAEAVRQRLAI</sequence>